<protein>
    <submittedName>
        <fullName evidence="2">Uncharacterized protein</fullName>
    </submittedName>
</protein>
<keyword evidence="1" id="KW-1133">Transmembrane helix</keyword>
<sequence>MADILSWTSLAMTGAGLFVGHILGRKQEKDNRNYHALVPIKEKLYAALDNKRDYVGWQAPTEEDIHRAIARLSKKKALKLSPLFSEYIDAQTFCLRTSEYGEPDFTVEQMSRYRQAADDLLKNL</sequence>
<dbReference type="EMBL" id="FOGS01000007">
    <property type="protein sequence ID" value="SES12925.1"/>
    <property type="molecule type" value="Genomic_DNA"/>
</dbReference>
<feature type="transmembrane region" description="Helical" evidence="1">
    <location>
        <begin position="6"/>
        <end position="24"/>
    </location>
</feature>
<name>A0A1H9UTW2_9GAMM</name>
<dbReference type="RefSeq" id="WP_092828204.1">
    <property type="nucleotide sequence ID" value="NZ_FOGS01000007.1"/>
</dbReference>
<accession>A0A1H9UTW2</accession>
<keyword evidence="3" id="KW-1185">Reference proteome</keyword>
<gene>
    <name evidence="2" type="ORF">SAMN04487958_107223</name>
</gene>
<organism evidence="2 3">
    <name type="scientific">Vreelandella subterranea</name>
    <dbReference type="NCBI Taxonomy" id="416874"/>
    <lineage>
        <taxon>Bacteria</taxon>
        <taxon>Pseudomonadati</taxon>
        <taxon>Pseudomonadota</taxon>
        <taxon>Gammaproteobacteria</taxon>
        <taxon>Oceanospirillales</taxon>
        <taxon>Halomonadaceae</taxon>
        <taxon>Vreelandella</taxon>
    </lineage>
</organism>
<evidence type="ECO:0000313" key="2">
    <source>
        <dbReference type="EMBL" id="SES12925.1"/>
    </source>
</evidence>
<keyword evidence="1" id="KW-0472">Membrane</keyword>
<dbReference type="AlphaFoldDB" id="A0A1H9UTW2"/>
<keyword evidence="1" id="KW-0812">Transmembrane</keyword>
<proteinExistence type="predicted"/>
<reference evidence="3" key="1">
    <citation type="submission" date="2016-10" db="EMBL/GenBank/DDBJ databases">
        <authorList>
            <person name="Varghese N."/>
            <person name="Submissions S."/>
        </authorList>
    </citation>
    <scope>NUCLEOTIDE SEQUENCE [LARGE SCALE GENOMIC DNA]</scope>
    <source>
        <strain evidence="3">CGMCC 1.6495</strain>
    </source>
</reference>
<dbReference type="Proteomes" id="UP000198505">
    <property type="component" value="Unassembled WGS sequence"/>
</dbReference>
<evidence type="ECO:0000256" key="1">
    <source>
        <dbReference type="SAM" id="Phobius"/>
    </source>
</evidence>
<evidence type="ECO:0000313" key="3">
    <source>
        <dbReference type="Proteomes" id="UP000198505"/>
    </source>
</evidence>